<name>A0A2P5CWY3_PARAD</name>
<accession>A0A2P5CWY3</accession>
<feature type="domain" description="DUF4378" evidence="1">
    <location>
        <begin position="193"/>
        <end position="330"/>
    </location>
</feature>
<comment type="caution">
    <text evidence="2">The sequence shown here is derived from an EMBL/GenBank/DDBJ whole genome shotgun (WGS) entry which is preliminary data.</text>
</comment>
<organism evidence="2 3">
    <name type="scientific">Parasponia andersonii</name>
    <name type="common">Sponia andersonii</name>
    <dbReference type="NCBI Taxonomy" id="3476"/>
    <lineage>
        <taxon>Eukaryota</taxon>
        <taxon>Viridiplantae</taxon>
        <taxon>Streptophyta</taxon>
        <taxon>Embryophyta</taxon>
        <taxon>Tracheophyta</taxon>
        <taxon>Spermatophyta</taxon>
        <taxon>Magnoliopsida</taxon>
        <taxon>eudicotyledons</taxon>
        <taxon>Gunneridae</taxon>
        <taxon>Pentapetalae</taxon>
        <taxon>rosids</taxon>
        <taxon>fabids</taxon>
        <taxon>Rosales</taxon>
        <taxon>Cannabaceae</taxon>
        <taxon>Parasponia</taxon>
    </lineage>
</organism>
<dbReference type="InterPro" id="IPR025486">
    <property type="entry name" value="DUF4378"/>
</dbReference>
<gene>
    <name evidence="2" type="ORF">PanWU01x14_115660</name>
</gene>
<dbReference type="EMBL" id="JXTB01000086">
    <property type="protein sequence ID" value="PON65554.1"/>
    <property type="molecule type" value="Genomic_DNA"/>
</dbReference>
<protein>
    <recommendedName>
        <fullName evidence="1">DUF4378 domain-containing protein</fullName>
    </recommendedName>
</protein>
<keyword evidence="3" id="KW-1185">Reference proteome</keyword>
<reference evidence="3" key="1">
    <citation type="submission" date="2016-06" db="EMBL/GenBank/DDBJ databases">
        <title>Parallel loss of symbiosis genes in relatives of nitrogen-fixing non-legume Parasponia.</title>
        <authorList>
            <person name="Van Velzen R."/>
            <person name="Holmer R."/>
            <person name="Bu F."/>
            <person name="Rutten L."/>
            <person name="Van Zeijl A."/>
            <person name="Liu W."/>
            <person name="Santuari L."/>
            <person name="Cao Q."/>
            <person name="Sharma T."/>
            <person name="Shen D."/>
            <person name="Roswanjaya Y."/>
            <person name="Wardhani T."/>
            <person name="Kalhor M.S."/>
            <person name="Jansen J."/>
            <person name="Van den Hoogen J."/>
            <person name="Gungor B."/>
            <person name="Hartog M."/>
            <person name="Hontelez J."/>
            <person name="Verver J."/>
            <person name="Yang W.-C."/>
            <person name="Schijlen E."/>
            <person name="Repin R."/>
            <person name="Schilthuizen M."/>
            <person name="Schranz E."/>
            <person name="Heidstra R."/>
            <person name="Miyata K."/>
            <person name="Fedorova E."/>
            <person name="Kohlen W."/>
            <person name="Bisseling T."/>
            <person name="Smit S."/>
            <person name="Geurts R."/>
        </authorList>
    </citation>
    <scope>NUCLEOTIDE SEQUENCE [LARGE SCALE GENOMIC DNA]</scope>
    <source>
        <strain evidence="3">cv. WU1-14</strain>
    </source>
</reference>
<dbReference type="AlphaFoldDB" id="A0A2P5CWY3"/>
<dbReference type="Proteomes" id="UP000237105">
    <property type="component" value="Unassembled WGS sequence"/>
</dbReference>
<proteinExistence type="predicted"/>
<evidence type="ECO:0000259" key="1">
    <source>
        <dbReference type="Pfam" id="PF14309"/>
    </source>
</evidence>
<dbReference type="PANTHER" id="PTHR37613">
    <property type="entry name" value="DUF4378 DOMAIN PROTEIN"/>
    <property type="match status" value="1"/>
</dbReference>
<dbReference type="PANTHER" id="PTHR37613:SF4">
    <property type="entry name" value="DUF4378 DOMAIN-CONTAINING PROTEIN"/>
    <property type="match status" value="1"/>
</dbReference>
<dbReference type="OrthoDB" id="691329at2759"/>
<dbReference type="Pfam" id="PF14309">
    <property type="entry name" value="DUF4378"/>
    <property type="match status" value="1"/>
</dbReference>
<evidence type="ECO:0000313" key="2">
    <source>
        <dbReference type="EMBL" id="PON65554.1"/>
    </source>
</evidence>
<sequence length="337" mass="38020">MASTITKPEKQLGELLQKEQEPFVLDVFLNERGYPKKSTRKTRTKGIPSCSRIMTAIFSKFAWNKNDQSRNTKTTTTTTTTTCTDDQRSFNGQQVAELDTFSSASSRTVYNSCSESDCKDESPTSLDNHIHFLNEAMKEAVSGGIFEPRNFIGSNKQYSPVSVVQEEIHLCQERINLITRQKLENQTKISSAILPRKVIEKPKNTSTKISDPTELVANKSSPQLAKSKRVLHQTRQLLFDCVREIVETHAKRERGHYGKGVLGPEELGELLWEKMKGWSKLAGDESNNITYLLGLDFVDSAQEWMNGFDSETKEICSEIGDAIAEEVMNEFVIETMS</sequence>
<evidence type="ECO:0000313" key="3">
    <source>
        <dbReference type="Proteomes" id="UP000237105"/>
    </source>
</evidence>